<comment type="caution">
    <text evidence="2">The sequence shown here is derived from an EMBL/GenBank/DDBJ whole genome shotgun (WGS) entry which is preliminary data.</text>
</comment>
<evidence type="ECO:0008006" key="4">
    <source>
        <dbReference type="Google" id="ProtNLM"/>
    </source>
</evidence>
<organism evidence="2 3">
    <name type="scientific">Jimgerdemannia flammicorona</name>
    <dbReference type="NCBI Taxonomy" id="994334"/>
    <lineage>
        <taxon>Eukaryota</taxon>
        <taxon>Fungi</taxon>
        <taxon>Fungi incertae sedis</taxon>
        <taxon>Mucoromycota</taxon>
        <taxon>Mucoromycotina</taxon>
        <taxon>Endogonomycetes</taxon>
        <taxon>Endogonales</taxon>
        <taxon>Endogonaceae</taxon>
        <taxon>Jimgerdemannia</taxon>
    </lineage>
</organism>
<keyword evidence="1" id="KW-0732">Signal</keyword>
<name>A0A433DG49_9FUNG</name>
<accession>A0A433DG49</accession>
<feature type="chain" id="PRO_5019463072" description="Ricin B lectin domain-containing protein" evidence="1">
    <location>
        <begin position="24"/>
        <end position="150"/>
    </location>
</feature>
<sequence>MQSLISIVVLVYLAANGVREAKADNFINLSPAGASFSHCHIEHQLFSGLKCFDSFGGNELVRINDCNANSGNQNYNWYYDSSLGRWAIKYRNGAKVYVRNDSWLGMGSQAVGFTYELDPTDNSRGRIRLVAPGNTYNGQCVTGNHANRDR</sequence>
<protein>
    <recommendedName>
        <fullName evidence="4">Ricin B lectin domain-containing protein</fullName>
    </recommendedName>
</protein>
<dbReference type="AlphaFoldDB" id="A0A433DG49"/>
<feature type="signal peptide" evidence="1">
    <location>
        <begin position="1"/>
        <end position="23"/>
    </location>
</feature>
<evidence type="ECO:0000313" key="3">
    <source>
        <dbReference type="Proteomes" id="UP000268093"/>
    </source>
</evidence>
<evidence type="ECO:0000256" key="1">
    <source>
        <dbReference type="SAM" id="SignalP"/>
    </source>
</evidence>
<gene>
    <name evidence="2" type="ORF">BC936DRAFT_141327</name>
</gene>
<reference evidence="2 3" key="1">
    <citation type="journal article" date="2018" name="New Phytol.">
        <title>Phylogenomics of Endogonaceae and evolution of mycorrhizas within Mucoromycota.</title>
        <authorList>
            <person name="Chang Y."/>
            <person name="Desiro A."/>
            <person name="Na H."/>
            <person name="Sandor L."/>
            <person name="Lipzen A."/>
            <person name="Clum A."/>
            <person name="Barry K."/>
            <person name="Grigoriev I.V."/>
            <person name="Martin F.M."/>
            <person name="Stajich J.E."/>
            <person name="Smith M.E."/>
            <person name="Bonito G."/>
            <person name="Spatafora J.W."/>
        </authorList>
    </citation>
    <scope>NUCLEOTIDE SEQUENCE [LARGE SCALE GENOMIC DNA]</scope>
    <source>
        <strain evidence="2 3">GMNB39</strain>
    </source>
</reference>
<dbReference type="Proteomes" id="UP000268093">
    <property type="component" value="Unassembled WGS sequence"/>
</dbReference>
<dbReference type="EMBL" id="RBNI01001934">
    <property type="protein sequence ID" value="RUP49833.1"/>
    <property type="molecule type" value="Genomic_DNA"/>
</dbReference>
<proteinExistence type="predicted"/>
<keyword evidence="3" id="KW-1185">Reference proteome</keyword>
<evidence type="ECO:0000313" key="2">
    <source>
        <dbReference type="EMBL" id="RUP49833.1"/>
    </source>
</evidence>